<evidence type="ECO:0000313" key="1">
    <source>
        <dbReference type="EMBL" id="MBW0552870.1"/>
    </source>
</evidence>
<gene>
    <name evidence="1" type="ORF">O181_092585</name>
</gene>
<sequence length="190" mass="20919">MKPPNNMIELVLEKAERRKINEQNITKKYNPGTETTKAIKKKGNVVLLSGAHTAQLCLASLISVHGSSLGRVRFSARVKDYVIKVFLTAESPPAHPASSDVKLAIVHHLFYSAFAILLSDGFLSAIVKLSMTLIASSSPENRQKVGNLLHLSKSNHLEISPLQIEKASREEDSSSLVVYNHVAFDHRNDP</sequence>
<dbReference type="Proteomes" id="UP000765509">
    <property type="component" value="Unassembled WGS sequence"/>
</dbReference>
<dbReference type="EMBL" id="AVOT02059162">
    <property type="protein sequence ID" value="MBW0552870.1"/>
    <property type="molecule type" value="Genomic_DNA"/>
</dbReference>
<dbReference type="AlphaFoldDB" id="A0A9Q3IYV8"/>
<evidence type="ECO:0000313" key="2">
    <source>
        <dbReference type="Proteomes" id="UP000765509"/>
    </source>
</evidence>
<accession>A0A9Q3IYV8</accession>
<proteinExistence type="predicted"/>
<protein>
    <submittedName>
        <fullName evidence="1">Uncharacterized protein</fullName>
    </submittedName>
</protein>
<organism evidence="1 2">
    <name type="scientific">Austropuccinia psidii MF-1</name>
    <dbReference type="NCBI Taxonomy" id="1389203"/>
    <lineage>
        <taxon>Eukaryota</taxon>
        <taxon>Fungi</taxon>
        <taxon>Dikarya</taxon>
        <taxon>Basidiomycota</taxon>
        <taxon>Pucciniomycotina</taxon>
        <taxon>Pucciniomycetes</taxon>
        <taxon>Pucciniales</taxon>
        <taxon>Sphaerophragmiaceae</taxon>
        <taxon>Austropuccinia</taxon>
    </lineage>
</organism>
<reference evidence="1" key="1">
    <citation type="submission" date="2021-03" db="EMBL/GenBank/DDBJ databases">
        <title>Draft genome sequence of rust myrtle Austropuccinia psidii MF-1, a brazilian biotype.</title>
        <authorList>
            <person name="Quecine M.C."/>
            <person name="Pachon D.M.R."/>
            <person name="Bonatelli M.L."/>
            <person name="Correr F.H."/>
            <person name="Franceschini L.M."/>
            <person name="Leite T.F."/>
            <person name="Margarido G.R.A."/>
            <person name="Almeida C.A."/>
            <person name="Ferrarezi J.A."/>
            <person name="Labate C.A."/>
        </authorList>
    </citation>
    <scope>NUCLEOTIDE SEQUENCE</scope>
    <source>
        <strain evidence="1">MF-1</strain>
    </source>
</reference>
<keyword evidence="2" id="KW-1185">Reference proteome</keyword>
<name>A0A9Q3IYV8_9BASI</name>
<comment type="caution">
    <text evidence="1">The sequence shown here is derived from an EMBL/GenBank/DDBJ whole genome shotgun (WGS) entry which is preliminary data.</text>
</comment>